<evidence type="ECO:0000256" key="8">
    <source>
        <dbReference type="ARBA" id="ARBA00022737"/>
    </source>
</evidence>
<keyword evidence="9" id="KW-0130">Cell adhesion</keyword>
<evidence type="ECO:0000256" key="1">
    <source>
        <dbReference type="ARBA" id="ARBA00004245"/>
    </source>
</evidence>
<sequence length="1106" mass="122331">MSFHTKSIERILSPVAQQVLKLILLFEDAGSGTEIPDLEFRVNVVKLAVENLIKVGHQTIEASDDQLLQRDMPPSLKRVEDASFYLQDAVVLLQNDPSSSEARRKLIEGSRGILQGTSSVLLTFDMSEVRKIIRHCRRVLSVLATAEHVSSLTGLADFVKRLTPCMADMIKEVDNRQEELTIQSHSALLLRGIEQVKRLTPILISSLKLHVNTHQNHLPGAAESQANRDFLLSEMSSEIHEIIRGLQLTETDSSELFDDDLAAMHMNKAAFDSRLQFVSDWISDSNCSVAMTAGEKALNQVLNSAKNLANLNPASSNSKAIIHLCDELNDYAQSLIHLRRSGHGNGSEANHIANTLSTKLNQLSRLCKDLSLRDNTGGGVGDQQHHTCNPLFRLARTLEGKLVQAQRWLADPRGPLRHVGLEACRSLAQGARSIIMSSDSGDVPDNNNNNSSTEDKETNDACLEACEHVERVSDRLFSMSSQPLTAENEINQQDLAMAISRSLAYIWQTLEKLLTRQIAEVYTDLVGPLRQLVESASPSSGNLPDQNDYNVKMKEFLNQCNQLVNTGELAAATKLSDVWRSDALRCLTSQLNELGAQVVLAGRAVVLSADPNLQLQPGGASLKQATSDHFLMMRQHWTDTAERMRALVDEAVDANAFIAAQEIGMLRDSARTENSIAAISTTGVVESTTRIARRANRVLQLITREADNSEDPLYVDRMNEAVKALRSTITPMVNDAKGLVTNIDDPKMHNQWRLSNRNLLTAINSIKQVISPSFNNPINYYHEHYHHHPLSVHKNGIHSTNTSISSNSCNNIHNNNSVTSSKSSQASNNKEITSSIPLREMQEISITDDDRQQQSGTISLDNTTDDTVATSTTNTTTTTTADVPVRTSTPDTEVDEEFNFPPPEENQPIMAAAHALHHETRLWSSRDNELIAATKRMAALMAQLSQIVRGEYGTKKDLINVSMAIAEASLDVNQCAKVLAKECTDRRIRSNLLHLSDRILTIGNQLKILSTVKATMLGTQDDSWFGAPLQSELDCGSTEDQENTESLVGNAQNLMQSVIETLHVAEGASIKMRVHSGYKFIWNPRNKSNLNYNNNTSNKQIYSIVR</sequence>
<evidence type="ECO:0000256" key="14">
    <source>
        <dbReference type="SAM" id="MobiDB-lite"/>
    </source>
</evidence>
<dbReference type="InterPro" id="IPR017997">
    <property type="entry name" value="Vinculin"/>
</dbReference>
<dbReference type="Proteomes" id="UP000050792">
    <property type="component" value="Unassembled WGS sequence"/>
</dbReference>
<dbReference type="GO" id="GO:0051015">
    <property type="term" value="F:actin filament binding"/>
    <property type="evidence" value="ECO:0007669"/>
    <property type="project" value="InterPro"/>
</dbReference>
<dbReference type="PANTHER" id="PTHR46180">
    <property type="entry name" value="VINCULIN"/>
    <property type="match status" value="1"/>
</dbReference>
<reference evidence="16" key="2">
    <citation type="submission" date="2023-11" db="UniProtKB">
        <authorList>
            <consortium name="WormBaseParasite"/>
        </authorList>
    </citation>
    <scope>IDENTIFICATION</scope>
</reference>
<dbReference type="GO" id="GO:0005886">
    <property type="term" value="C:plasma membrane"/>
    <property type="evidence" value="ECO:0007669"/>
    <property type="project" value="UniProtKB-SubCell"/>
</dbReference>
<keyword evidence="13" id="KW-0206">Cytoskeleton</keyword>
<dbReference type="InterPro" id="IPR000633">
    <property type="entry name" value="Vinculin_CS"/>
</dbReference>
<dbReference type="AlphaFoldDB" id="A0AA85FF66"/>
<name>A0AA85FF66_9TREM</name>
<dbReference type="WBParaSite" id="SRDH1_45870.1">
    <property type="protein sequence ID" value="SRDH1_45870.1"/>
    <property type="gene ID" value="SRDH1_45870"/>
</dbReference>
<evidence type="ECO:0000256" key="5">
    <source>
        <dbReference type="ARBA" id="ARBA00014125"/>
    </source>
</evidence>
<keyword evidence="12" id="KW-0009">Actin-binding</keyword>
<evidence type="ECO:0000256" key="11">
    <source>
        <dbReference type="ARBA" id="ARBA00023136"/>
    </source>
</evidence>
<accession>A0AA85FF66</accession>
<keyword evidence="10" id="KW-0965">Cell junction</keyword>
<dbReference type="Pfam" id="PF01044">
    <property type="entry name" value="Vinculin"/>
    <property type="match status" value="1"/>
</dbReference>
<dbReference type="GO" id="GO:0005912">
    <property type="term" value="C:adherens junction"/>
    <property type="evidence" value="ECO:0007669"/>
    <property type="project" value="UniProtKB-SubCell"/>
</dbReference>
<evidence type="ECO:0000256" key="2">
    <source>
        <dbReference type="ARBA" id="ARBA00004413"/>
    </source>
</evidence>
<dbReference type="PROSITE" id="PS00664">
    <property type="entry name" value="VINCULIN_2"/>
    <property type="match status" value="1"/>
</dbReference>
<evidence type="ECO:0000256" key="13">
    <source>
        <dbReference type="ARBA" id="ARBA00023212"/>
    </source>
</evidence>
<evidence type="ECO:0000256" key="12">
    <source>
        <dbReference type="ARBA" id="ARBA00023203"/>
    </source>
</evidence>
<dbReference type="Gene3D" id="1.20.120.230">
    <property type="entry name" value="Alpha-catenin/vinculin-like"/>
    <property type="match status" value="4"/>
</dbReference>
<dbReference type="Gene3D" id="1.20.120.810">
    <property type="entry name" value="Vinculin, Vh2 four-helix bundle"/>
    <property type="match status" value="2"/>
</dbReference>
<dbReference type="GO" id="GO:0015629">
    <property type="term" value="C:actin cytoskeleton"/>
    <property type="evidence" value="ECO:0007669"/>
    <property type="project" value="InterPro"/>
</dbReference>
<evidence type="ECO:0000256" key="9">
    <source>
        <dbReference type="ARBA" id="ARBA00022889"/>
    </source>
</evidence>
<evidence type="ECO:0000256" key="4">
    <source>
        <dbReference type="ARBA" id="ARBA00008376"/>
    </source>
</evidence>
<keyword evidence="6" id="KW-1003">Cell membrane</keyword>
<evidence type="ECO:0000256" key="7">
    <source>
        <dbReference type="ARBA" id="ARBA00022490"/>
    </source>
</evidence>
<keyword evidence="15" id="KW-1185">Reference proteome</keyword>
<feature type="compositionally biased region" description="Low complexity" evidence="14">
    <location>
        <begin position="861"/>
        <end position="889"/>
    </location>
</feature>
<keyword evidence="8" id="KW-0677">Repeat</keyword>
<feature type="compositionally biased region" description="Polar residues" evidence="14">
    <location>
        <begin position="436"/>
        <end position="452"/>
    </location>
</feature>
<feature type="region of interest" description="Disordered" evidence="14">
    <location>
        <begin position="436"/>
        <end position="458"/>
    </location>
</feature>
<dbReference type="InterPro" id="IPR006077">
    <property type="entry name" value="Vinculin/catenin"/>
</dbReference>
<feature type="region of interest" description="Disordered" evidence="14">
    <location>
        <begin position="808"/>
        <end position="896"/>
    </location>
</feature>
<keyword evidence="7" id="KW-0963">Cytoplasm</keyword>
<evidence type="ECO:0000256" key="10">
    <source>
        <dbReference type="ARBA" id="ARBA00022949"/>
    </source>
</evidence>
<dbReference type="InterPro" id="IPR036723">
    <property type="entry name" value="Alpha-catenin/vinculin-like_sf"/>
</dbReference>
<dbReference type="SUPFAM" id="SSF47220">
    <property type="entry name" value="alpha-catenin/vinculin-like"/>
    <property type="match status" value="5"/>
</dbReference>
<evidence type="ECO:0000313" key="15">
    <source>
        <dbReference type="Proteomes" id="UP000050792"/>
    </source>
</evidence>
<evidence type="ECO:0000256" key="6">
    <source>
        <dbReference type="ARBA" id="ARBA00022475"/>
    </source>
</evidence>
<feature type="compositionally biased region" description="Polar residues" evidence="14">
    <location>
        <begin position="822"/>
        <end position="836"/>
    </location>
</feature>
<reference evidence="15" key="1">
    <citation type="submission" date="2022-06" db="EMBL/GenBank/DDBJ databases">
        <authorList>
            <person name="Berger JAMES D."/>
            <person name="Berger JAMES D."/>
        </authorList>
    </citation>
    <scope>NUCLEOTIDE SEQUENCE [LARGE SCALE GENOMIC DNA]</scope>
</reference>
<evidence type="ECO:0000256" key="3">
    <source>
        <dbReference type="ARBA" id="ARBA00004536"/>
    </source>
</evidence>
<comment type="subcellular location">
    <subcellularLocation>
        <location evidence="3">Cell junction</location>
        <location evidence="3">Adherens junction</location>
    </subcellularLocation>
    <subcellularLocation>
        <location evidence="2">Cell membrane</location>
        <topology evidence="2">Peripheral membrane protein</topology>
        <orientation evidence="2">Cytoplasmic side</orientation>
    </subcellularLocation>
    <subcellularLocation>
        <location evidence="1">Cytoplasm</location>
        <location evidence="1">Cytoskeleton</location>
    </subcellularLocation>
</comment>
<comment type="similarity">
    <text evidence="4">Belongs to the vinculin/alpha-catenin family.</text>
</comment>
<feature type="compositionally biased region" description="Low complexity" evidence="14">
    <location>
        <begin position="808"/>
        <end position="821"/>
    </location>
</feature>
<dbReference type="GO" id="GO:0007155">
    <property type="term" value="P:cell adhesion"/>
    <property type="evidence" value="ECO:0007669"/>
    <property type="project" value="UniProtKB-KW"/>
</dbReference>
<dbReference type="PRINTS" id="PR00806">
    <property type="entry name" value="VINCULIN"/>
</dbReference>
<dbReference type="GO" id="GO:0005198">
    <property type="term" value="F:structural molecule activity"/>
    <property type="evidence" value="ECO:0007669"/>
    <property type="project" value="InterPro"/>
</dbReference>
<protein>
    <recommendedName>
        <fullName evidence="5">Vinculin</fullName>
    </recommendedName>
</protein>
<proteinExistence type="inferred from homology"/>
<evidence type="ECO:0000313" key="16">
    <source>
        <dbReference type="WBParaSite" id="SRDH1_45870.1"/>
    </source>
</evidence>
<keyword evidence="11" id="KW-0472">Membrane</keyword>
<organism evidence="15 16">
    <name type="scientific">Schistosoma rodhaini</name>
    <dbReference type="NCBI Taxonomy" id="6188"/>
    <lineage>
        <taxon>Eukaryota</taxon>
        <taxon>Metazoa</taxon>
        <taxon>Spiralia</taxon>
        <taxon>Lophotrochozoa</taxon>
        <taxon>Platyhelminthes</taxon>
        <taxon>Trematoda</taxon>
        <taxon>Digenea</taxon>
        <taxon>Strigeidida</taxon>
        <taxon>Schistosomatoidea</taxon>
        <taxon>Schistosomatidae</taxon>
        <taxon>Schistosoma</taxon>
    </lineage>
</organism>